<dbReference type="EMBL" id="QQAV01000010">
    <property type="protein sequence ID" value="RDI20634.1"/>
    <property type="molecule type" value="Genomic_DNA"/>
</dbReference>
<dbReference type="NCBIfam" id="TIGR00745">
    <property type="entry name" value="apbA_panE"/>
    <property type="match status" value="1"/>
</dbReference>
<dbReference type="InterPro" id="IPR050838">
    <property type="entry name" value="Ketopantoate_reductase"/>
</dbReference>
<dbReference type="SUPFAM" id="SSF51735">
    <property type="entry name" value="NAD(P)-binding Rossmann-fold domains"/>
    <property type="match status" value="1"/>
</dbReference>
<dbReference type="AlphaFoldDB" id="A0A370F9L2"/>
<keyword evidence="11" id="KW-1133">Transmembrane helix</keyword>
<dbReference type="Gene3D" id="3.40.50.720">
    <property type="entry name" value="NAD(P)-binding Rossmann-like Domain"/>
    <property type="match status" value="1"/>
</dbReference>
<evidence type="ECO:0000256" key="4">
    <source>
        <dbReference type="ARBA" id="ARBA00019465"/>
    </source>
</evidence>
<evidence type="ECO:0000313" key="15">
    <source>
        <dbReference type="Proteomes" id="UP000255265"/>
    </source>
</evidence>
<protein>
    <recommendedName>
        <fullName evidence="4 10">2-dehydropantoate 2-reductase</fullName>
        <ecNumber evidence="3 10">1.1.1.169</ecNumber>
    </recommendedName>
    <alternativeName>
        <fullName evidence="8 10">Ketopantoate reductase</fullName>
    </alternativeName>
</protein>
<keyword evidence="5 10" id="KW-0566">Pantothenate biosynthesis</keyword>
<dbReference type="UniPathway" id="UPA00028">
    <property type="reaction ID" value="UER00004"/>
</dbReference>
<dbReference type="Pfam" id="PF08546">
    <property type="entry name" value="ApbA_C"/>
    <property type="match status" value="1"/>
</dbReference>
<keyword evidence="11" id="KW-0472">Membrane</keyword>
<evidence type="ECO:0000256" key="7">
    <source>
        <dbReference type="ARBA" id="ARBA00023002"/>
    </source>
</evidence>
<comment type="pathway">
    <text evidence="1 10">Cofactor biosynthesis; (R)-pantothenate biosynthesis; (R)-pantoate from 3-methyl-2-oxobutanoate: step 2/2.</text>
</comment>
<proteinExistence type="inferred from homology"/>
<gene>
    <name evidence="14" type="ORF">DFR41_11040</name>
</gene>
<evidence type="ECO:0000313" key="14">
    <source>
        <dbReference type="EMBL" id="RDI20634.1"/>
    </source>
</evidence>
<dbReference type="GO" id="GO:0050661">
    <property type="term" value="F:NADP binding"/>
    <property type="evidence" value="ECO:0007669"/>
    <property type="project" value="TreeGrafter"/>
</dbReference>
<evidence type="ECO:0000256" key="8">
    <source>
        <dbReference type="ARBA" id="ARBA00032024"/>
    </source>
</evidence>
<dbReference type="InterPro" id="IPR003710">
    <property type="entry name" value="ApbA"/>
</dbReference>
<organism evidence="14 15">
    <name type="scientific">Pseudacidovorax intermedius</name>
    <dbReference type="NCBI Taxonomy" id="433924"/>
    <lineage>
        <taxon>Bacteria</taxon>
        <taxon>Pseudomonadati</taxon>
        <taxon>Pseudomonadota</taxon>
        <taxon>Betaproteobacteria</taxon>
        <taxon>Burkholderiales</taxon>
        <taxon>Comamonadaceae</taxon>
        <taxon>Pseudacidovorax</taxon>
    </lineage>
</organism>
<dbReference type="InterPro" id="IPR013328">
    <property type="entry name" value="6PGD_dom2"/>
</dbReference>
<name>A0A370F9L2_9BURK</name>
<reference evidence="14 15" key="1">
    <citation type="submission" date="2018-07" db="EMBL/GenBank/DDBJ databases">
        <title>Genomic Encyclopedia of Type Strains, Phase IV (KMG-IV): sequencing the most valuable type-strain genomes for metagenomic binning, comparative biology and taxonomic classification.</title>
        <authorList>
            <person name="Goeker M."/>
        </authorList>
    </citation>
    <scope>NUCLEOTIDE SEQUENCE [LARGE SCALE GENOMIC DNA]</scope>
    <source>
        <strain evidence="14 15">DSM 21352</strain>
    </source>
</reference>
<comment type="caution">
    <text evidence="14">The sequence shown here is derived from an EMBL/GenBank/DDBJ whole genome shotgun (WGS) entry which is preliminary data.</text>
</comment>
<comment type="similarity">
    <text evidence="2 10">Belongs to the ketopantoate reductase family.</text>
</comment>
<sequence length="345" mass="35836">MNVPLASQPPVPGEVLVMGAGAVGCYVGGCLAAAGVPVTFIGRPRVMEALAAHGLTLTDRDGARRVVAAARLRLTEAVPADSRPALVLLTVKGGATAQAAAELAASLPSGTPVLSLQNGIGNDRVVQETAPALRALPGMVPYNIAELAPGAYHRGTPGRLAAQEDAALRAWVPVFESAGLPLDLQADMAGVQWGKLLLNLNNPVNALSGLPLRDELLDRGYRRCFAALIDEALAVLRAAGIEPAQMTAVPPGRLPGLLRLPDWLFRRVAAPMLKVDAKARSSMADDVALGRRTEVDALCGAVVRLARGHGLDAPRNARMVALMDGGWPAPPPRLGSAELRQALGL</sequence>
<dbReference type="PANTHER" id="PTHR43765:SF2">
    <property type="entry name" value="2-DEHYDROPANTOATE 2-REDUCTASE"/>
    <property type="match status" value="1"/>
</dbReference>
<evidence type="ECO:0000256" key="1">
    <source>
        <dbReference type="ARBA" id="ARBA00004994"/>
    </source>
</evidence>
<keyword evidence="6 10" id="KW-0521">NADP</keyword>
<evidence type="ECO:0000256" key="11">
    <source>
        <dbReference type="SAM" id="Phobius"/>
    </source>
</evidence>
<evidence type="ECO:0000256" key="9">
    <source>
        <dbReference type="ARBA" id="ARBA00048793"/>
    </source>
</evidence>
<dbReference type="Proteomes" id="UP000255265">
    <property type="component" value="Unassembled WGS sequence"/>
</dbReference>
<feature type="domain" description="Ketopantoate reductase C-terminal" evidence="13">
    <location>
        <begin position="188"/>
        <end position="323"/>
    </location>
</feature>
<dbReference type="EC" id="1.1.1.169" evidence="3 10"/>
<keyword evidence="7 10" id="KW-0560">Oxidoreductase</keyword>
<evidence type="ECO:0000259" key="12">
    <source>
        <dbReference type="Pfam" id="PF02558"/>
    </source>
</evidence>
<dbReference type="InterPro" id="IPR008927">
    <property type="entry name" value="6-PGluconate_DH-like_C_sf"/>
</dbReference>
<dbReference type="InterPro" id="IPR013332">
    <property type="entry name" value="KPR_N"/>
</dbReference>
<accession>A0A370F9L2</accession>
<feature type="domain" description="Ketopantoate reductase N-terminal" evidence="12">
    <location>
        <begin position="15"/>
        <end position="161"/>
    </location>
</feature>
<evidence type="ECO:0000256" key="10">
    <source>
        <dbReference type="RuleBase" id="RU362068"/>
    </source>
</evidence>
<comment type="catalytic activity">
    <reaction evidence="9 10">
        <text>(R)-pantoate + NADP(+) = 2-dehydropantoate + NADPH + H(+)</text>
        <dbReference type="Rhea" id="RHEA:16233"/>
        <dbReference type="ChEBI" id="CHEBI:11561"/>
        <dbReference type="ChEBI" id="CHEBI:15378"/>
        <dbReference type="ChEBI" id="CHEBI:15980"/>
        <dbReference type="ChEBI" id="CHEBI:57783"/>
        <dbReference type="ChEBI" id="CHEBI:58349"/>
        <dbReference type="EC" id="1.1.1.169"/>
    </reaction>
</comment>
<comment type="function">
    <text evidence="10">Catalyzes the NADPH-dependent reduction of ketopantoate into pantoic acid.</text>
</comment>
<dbReference type="SUPFAM" id="SSF48179">
    <property type="entry name" value="6-phosphogluconate dehydrogenase C-terminal domain-like"/>
    <property type="match status" value="1"/>
</dbReference>
<evidence type="ECO:0000259" key="13">
    <source>
        <dbReference type="Pfam" id="PF08546"/>
    </source>
</evidence>
<dbReference type="Pfam" id="PF02558">
    <property type="entry name" value="ApbA"/>
    <property type="match status" value="1"/>
</dbReference>
<dbReference type="InterPro" id="IPR013752">
    <property type="entry name" value="KPA_reductase"/>
</dbReference>
<dbReference type="GO" id="GO:0005737">
    <property type="term" value="C:cytoplasm"/>
    <property type="evidence" value="ECO:0007669"/>
    <property type="project" value="TreeGrafter"/>
</dbReference>
<dbReference type="PANTHER" id="PTHR43765">
    <property type="entry name" value="2-DEHYDROPANTOATE 2-REDUCTASE-RELATED"/>
    <property type="match status" value="1"/>
</dbReference>
<evidence type="ECO:0000256" key="5">
    <source>
        <dbReference type="ARBA" id="ARBA00022655"/>
    </source>
</evidence>
<dbReference type="Gene3D" id="1.10.1040.10">
    <property type="entry name" value="N-(1-d-carboxylethyl)-l-norvaline Dehydrogenase, domain 2"/>
    <property type="match status" value="1"/>
</dbReference>
<feature type="transmembrane region" description="Helical" evidence="11">
    <location>
        <begin position="15"/>
        <end position="41"/>
    </location>
</feature>
<keyword evidence="15" id="KW-1185">Reference proteome</keyword>
<dbReference type="GO" id="GO:0008677">
    <property type="term" value="F:2-dehydropantoate 2-reductase activity"/>
    <property type="evidence" value="ECO:0007669"/>
    <property type="project" value="UniProtKB-EC"/>
</dbReference>
<dbReference type="GO" id="GO:0015940">
    <property type="term" value="P:pantothenate biosynthetic process"/>
    <property type="evidence" value="ECO:0007669"/>
    <property type="project" value="UniProtKB-UniPathway"/>
</dbReference>
<evidence type="ECO:0000256" key="6">
    <source>
        <dbReference type="ARBA" id="ARBA00022857"/>
    </source>
</evidence>
<keyword evidence="11" id="KW-0812">Transmembrane</keyword>
<dbReference type="NCBIfam" id="NF006083">
    <property type="entry name" value="PRK08229.1"/>
    <property type="match status" value="1"/>
</dbReference>
<dbReference type="InterPro" id="IPR036291">
    <property type="entry name" value="NAD(P)-bd_dom_sf"/>
</dbReference>
<evidence type="ECO:0000256" key="3">
    <source>
        <dbReference type="ARBA" id="ARBA00013014"/>
    </source>
</evidence>
<dbReference type="OrthoDB" id="8555723at2"/>
<evidence type="ECO:0000256" key="2">
    <source>
        <dbReference type="ARBA" id="ARBA00007870"/>
    </source>
</evidence>